<evidence type="ECO:0000256" key="4">
    <source>
        <dbReference type="ARBA" id="ARBA00023136"/>
    </source>
</evidence>
<dbReference type="InterPro" id="IPR011547">
    <property type="entry name" value="SLC26A/SulP_dom"/>
</dbReference>
<dbReference type="Pfam" id="PF01740">
    <property type="entry name" value="STAS"/>
    <property type="match status" value="1"/>
</dbReference>
<dbReference type="InterPro" id="IPR018488">
    <property type="entry name" value="cNMP-bd_CS"/>
</dbReference>
<dbReference type="InterPro" id="IPR018490">
    <property type="entry name" value="cNMP-bd_dom_sf"/>
</dbReference>
<dbReference type="PROSITE" id="PS00889">
    <property type="entry name" value="CNMP_BINDING_2"/>
    <property type="match status" value="1"/>
</dbReference>
<dbReference type="CDD" id="cd00038">
    <property type="entry name" value="CAP_ED"/>
    <property type="match status" value="1"/>
</dbReference>
<dbReference type="Gene3D" id="3.30.750.24">
    <property type="entry name" value="STAS domain"/>
    <property type="match status" value="1"/>
</dbReference>
<evidence type="ECO:0000256" key="5">
    <source>
        <dbReference type="SAM" id="Phobius"/>
    </source>
</evidence>
<feature type="domain" description="Cyclic nucleotide-binding" evidence="6">
    <location>
        <begin position="611"/>
        <end position="688"/>
    </location>
</feature>
<dbReference type="RefSeq" id="WP_155041363.1">
    <property type="nucleotide sequence ID" value="NZ_JBHGCD010000019.1"/>
</dbReference>
<proteinExistence type="predicted"/>
<feature type="transmembrane region" description="Helical" evidence="5">
    <location>
        <begin position="342"/>
        <end position="360"/>
    </location>
</feature>
<dbReference type="SUPFAM" id="SSF51206">
    <property type="entry name" value="cAMP-binding domain-like"/>
    <property type="match status" value="1"/>
</dbReference>
<dbReference type="InterPro" id="IPR002645">
    <property type="entry name" value="STAS_dom"/>
</dbReference>
<evidence type="ECO:0000259" key="6">
    <source>
        <dbReference type="PROSITE" id="PS50042"/>
    </source>
</evidence>
<evidence type="ECO:0000256" key="2">
    <source>
        <dbReference type="ARBA" id="ARBA00022692"/>
    </source>
</evidence>
<feature type="transmembrane region" description="Helical" evidence="5">
    <location>
        <begin position="397"/>
        <end position="430"/>
    </location>
</feature>
<comment type="caution">
    <text evidence="8">The sequence shown here is derived from an EMBL/GenBank/DDBJ whole genome shotgun (WGS) entry which is preliminary data.</text>
</comment>
<name>A0A844HSV0_9RHOB</name>
<dbReference type="OrthoDB" id="9771198at2"/>
<dbReference type="Pfam" id="PF00027">
    <property type="entry name" value="cNMP_binding"/>
    <property type="match status" value="1"/>
</dbReference>
<dbReference type="InterPro" id="IPR036513">
    <property type="entry name" value="STAS_dom_sf"/>
</dbReference>
<comment type="subcellular location">
    <subcellularLocation>
        <location evidence="1">Membrane</location>
        <topology evidence="1">Multi-pass membrane protein</topology>
    </subcellularLocation>
</comment>
<dbReference type="CDD" id="cd07042">
    <property type="entry name" value="STAS_SulP_like_sulfate_transporter"/>
    <property type="match status" value="1"/>
</dbReference>
<gene>
    <name evidence="8" type="ORF">GL300_19515</name>
</gene>
<organism evidence="8 9">
    <name type="scientific">Paracoccus litorisediminis</name>
    <dbReference type="NCBI Taxonomy" id="2006130"/>
    <lineage>
        <taxon>Bacteria</taxon>
        <taxon>Pseudomonadati</taxon>
        <taxon>Pseudomonadota</taxon>
        <taxon>Alphaproteobacteria</taxon>
        <taxon>Rhodobacterales</taxon>
        <taxon>Paracoccaceae</taxon>
        <taxon>Paracoccus</taxon>
    </lineage>
</organism>
<dbReference type="PANTHER" id="PTHR43310">
    <property type="entry name" value="SULFATE TRANSPORTER YBAR-RELATED"/>
    <property type="match status" value="1"/>
</dbReference>
<feature type="domain" description="STAS" evidence="7">
    <location>
        <begin position="469"/>
        <end position="575"/>
    </location>
</feature>
<evidence type="ECO:0000313" key="9">
    <source>
        <dbReference type="Proteomes" id="UP000449846"/>
    </source>
</evidence>
<dbReference type="SUPFAM" id="SSF52091">
    <property type="entry name" value="SpoIIaa-like"/>
    <property type="match status" value="1"/>
</dbReference>
<keyword evidence="4 5" id="KW-0472">Membrane</keyword>
<dbReference type="Gene3D" id="2.60.120.10">
    <property type="entry name" value="Jelly Rolls"/>
    <property type="match status" value="1"/>
</dbReference>
<evidence type="ECO:0000256" key="1">
    <source>
        <dbReference type="ARBA" id="ARBA00004141"/>
    </source>
</evidence>
<dbReference type="InterPro" id="IPR014710">
    <property type="entry name" value="RmlC-like_jellyroll"/>
</dbReference>
<dbReference type="GO" id="GO:0016020">
    <property type="term" value="C:membrane"/>
    <property type="evidence" value="ECO:0007669"/>
    <property type="project" value="UniProtKB-SubCell"/>
</dbReference>
<feature type="transmembrane region" description="Helical" evidence="5">
    <location>
        <begin position="83"/>
        <end position="102"/>
    </location>
</feature>
<dbReference type="Proteomes" id="UP000449846">
    <property type="component" value="Unassembled WGS sequence"/>
</dbReference>
<feature type="transmembrane region" description="Helical" evidence="5">
    <location>
        <begin position="185"/>
        <end position="202"/>
    </location>
</feature>
<keyword evidence="9" id="KW-1185">Reference proteome</keyword>
<dbReference type="PROSITE" id="PS50801">
    <property type="entry name" value="STAS"/>
    <property type="match status" value="1"/>
</dbReference>
<evidence type="ECO:0000313" key="8">
    <source>
        <dbReference type="EMBL" id="MTH61407.1"/>
    </source>
</evidence>
<dbReference type="PROSITE" id="PS50042">
    <property type="entry name" value="CNMP_BINDING_3"/>
    <property type="match status" value="1"/>
</dbReference>
<evidence type="ECO:0000259" key="7">
    <source>
        <dbReference type="PROSITE" id="PS50801"/>
    </source>
</evidence>
<feature type="transmembrane region" description="Helical" evidence="5">
    <location>
        <begin position="108"/>
        <end position="131"/>
    </location>
</feature>
<dbReference type="EMBL" id="WMIG01000015">
    <property type="protein sequence ID" value="MTH61407.1"/>
    <property type="molecule type" value="Genomic_DNA"/>
</dbReference>
<dbReference type="AlphaFoldDB" id="A0A844HSV0"/>
<accession>A0A844HSV0</accession>
<feature type="transmembrane region" description="Helical" evidence="5">
    <location>
        <begin position="209"/>
        <end position="230"/>
    </location>
</feature>
<protein>
    <submittedName>
        <fullName evidence="8">Cyclic nucleotide-binding domain-containing protein</fullName>
    </submittedName>
</protein>
<reference evidence="8 9" key="1">
    <citation type="submission" date="2019-11" db="EMBL/GenBank/DDBJ databases">
        <authorList>
            <person name="Dong K."/>
        </authorList>
    </citation>
    <scope>NUCLEOTIDE SEQUENCE [LARGE SCALE GENOMIC DNA]</scope>
    <source>
        <strain evidence="8 9">NBRC 112902</strain>
    </source>
</reference>
<dbReference type="SMART" id="SM00100">
    <property type="entry name" value="cNMP"/>
    <property type="match status" value="1"/>
</dbReference>
<feature type="transmembrane region" description="Helical" evidence="5">
    <location>
        <begin position="143"/>
        <end position="165"/>
    </location>
</feature>
<dbReference type="Pfam" id="PF00916">
    <property type="entry name" value="Sulfate_transp"/>
    <property type="match status" value="1"/>
</dbReference>
<feature type="transmembrane region" description="Helical" evidence="5">
    <location>
        <begin position="366"/>
        <end position="385"/>
    </location>
</feature>
<dbReference type="PANTHER" id="PTHR43310:SF1">
    <property type="entry name" value="SULFATE TRANSPORTER YBAR-RELATED"/>
    <property type="match status" value="1"/>
</dbReference>
<dbReference type="InterPro" id="IPR000595">
    <property type="entry name" value="cNMP-bd_dom"/>
</dbReference>
<feature type="transmembrane region" description="Helical" evidence="5">
    <location>
        <begin position="261"/>
        <end position="286"/>
    </location>
</feature>
<keyword evidence="2 5" id="KW-0812">Transmembrane</keyword>
<keyword evidence="3 5" id="KW-1133">Transmembrane helix</keyword>
<dbReference type="InterPro" id="IPR052706">
    <property type="entry name" value="Membrane-Transporter-like"/>
</dbReference>
<evidence type="ECO:0000256" key="3">
    <source>
        <dbReference type="ARBA" id="ARBA00022989"/>
    </source>
</evidence>
<sequence length="719" mass="74765">MDLPARPAAATSLPKAPGRMSSIVAGFLLGLDSVGESYALASLCFAGALATGLGSGTLILLFSTAVSAFSTALFSRIPGALGTAQDASIAVLAAAMASAAAATTGGPAAALVTAIAVMGISTTLTGIALLLLGKLRLTRFARLLPFAVSCGFLAACGLLLIIAAIELVLGGSPWQAWRGGLDADKIKVLLPAIGLALLLALSGQHLRTALGFLTVLVAAVAGFWIVQAVLGQDIAGLVASGQLVSFDTTDQPVLALGQIDVAVLLGSSGAILVVVLLNVLSVVLNLSGIELDSRRDVDFDHETRLAGGANILIGLFGGLVSYADSPTTALTNSLGLRRNSVGLGYGLAALTGCVFMGWLIPYFPVFVSTGILLFIGYGLVADWLWSVRRQIDRLEWCVVIAVVAVACLVDILAAIGLGILLSALSFAMAYGRTPLVSARWSARERRSPLDRAPSAELWLSGQGAAIQGLTLFGHIYFGRVDLLRKEIRGLKWPDAAGQGLPRQLILDFSSVSGLDGAACAALMRILLQLGDRDVTCWLAGLNADCLRALRAWDRDFDIHAQLRLAPDVATALEAAETLLLAHAPPEALAHGATDLPDAPPGFFKAVALAQGDLLVTEGSAGDEVWYLQSGQLGVFARTTTGPKRLRSLAPGNLVGEIALYTAGPRSAEIRADAPCRLLCFAAQDLRDLEASDPATAFAIHRWLARGLGEKLVRANRLLG</sequence>